<evidence type="ECO:0000256" key="1">
    <source>
        <dbReference type="SAM" id="Phobius"/>
    </source>
</evidence>
<dbReference type="Pfam" id="PF01476">
    <property type="entry name" value="LysM"/>
    <property type="match status" value="2"/>
</dbReference>
<feature type="transmembrane region" description="Helical" evidence="1">
    <location>
        <begin position="59"/>
        <end position="76"/>
    </location>
</feature>
<dbReference type="STRING" id="1122209.SAMN02745752_00570"/>
<keyword evidence="1" id="KW-1133">Transmembrane helix</keyword>
<feature type="domain" description="LysM" evidence="2">
    <location>
        <begin position="148"/>
        <end position="192"/>
    </location>
</feature>
<dbReference type="InterPro" id="IPR011055">
    <property type="entry name" value="Dup_hybrid_motif"/>
</dbReference>
<organism evidence="3 4">
    <name type="scientific">Marinospirillum alkaliphilum DSM 21637</name>
    <dbReference type="NCBI Taxonomy" id="1122209"/>
    <lineage>
        <taxon>Bacteria</taxon>
        <taxon>Pseudomonadati</taxon>
        <taxon>Pseudomonadota</taxon>
        <taxon>Gammaproteobacteria</taxon>
        <taxon>Oceanospirillales</taxon>
        <taxon>Oceanospirillaceae</taxon>
        <taxon>Marinospirillum</taxon>
    </lineage>
</organism>
<protein>
    <submittedName>
        <fullName evidence="3">LysM domain-containing protein</fullName>
    </submittedName>
</protein>
<gene>
    <name evidence="3" type="ORF">SAMN02745752_00570</name>
</gene>
<dbReference type="GO" id="GO:0004222">
    <property type="term" value="F:metalloendopeptidase activity"/>
    <property type="evidence" value="ECO:0007669"/>
    <property type="project" value="TreeGrafter"/>
</dbReference>
<dbReference type="PANTHER" id="PTHR21666:SF270">
    <property type="entry name" value="MUREIN HYDROLASE ACTIVATOR ENVC"/>
    <property type="match status" value="1"/>
</dbReference>
<dbReference type="AlphaFoldDB" id="A0A1K1UES8"/>
<dbReference type="PROSITE" id="PS51782">
    <property type="entry name" value="LYSM"/>
    <property type="match status" value="1"/>
</dbReference>
<name>A0A1K1UES8_9GAMM</name>
<reference evidence="3 4" key="1">
    <citation type="submission" date="2016-11" db="EMBL/GenBank/DDBJ databases">
        <authorList>
            <person name="Jaros S."/>
            <person name="Januszkiewicz K."/>
            <person name="Wedrychowicz H."/>
        </authorList>
    </citation>
    <scope>NUCLEOTIDE SEQUENCE [LARGE SCALE GENOMIC DNA]</scope>
    <source>
        <strain evidence="3 4">DSM 21637</strain>
    </source>
</reference>
<dbReference type="EMBL" id="FPJW01000001">
    <property type="protein sequence ID" value="SFX10923.1"/>
    <property type="molecule type" value="Genomic_DNA"/>
</dbReference>
<dbReference type="InterPro" id="IPR016047">
    <property type="entry name" value="M23ase_b-sheet_dom"/>
</dbReference>
<evidence type="ECO:0000313" key="4">
    <source>
        <dbReference type="Proteomes" id="UP000182350"/>
    </source>
</evidence>
<dbReference type="Proteomes" id="UP000182350">
    <property type="component" value="Unassembled WGS sequence"/>
</dbReference>
<dbReference type="Pfam" id="PF01551">
    <property type="entry name" value="Peptidase_M23"/>
    <property type="match status" value="1"/>
</dbReference>
<keyword evidence="1" id="KW-0472">Membrane</keyword>
<dbReference type="Gene3D" id="3.10.350.10">
    <property type="entry name" value="LysM domain"/>
    <property type="match status" value="1"/>
</dbReference>
<dbReference type="SMART" id="SM00257">
    <property type="entry name" value="LysM"/>
    <property type="match status" value="2"/>
</dbReference>
<keyword evidence="1" id="KW-0812">Transmembrane</keyword>
<dbReference type="SUPFAM" id="SSF51261">
    <property type="entry name" value="Duplicated hybrid motif"/>
    <property type="match status" value="1"/>
</dbReference>
<sequence length="328" mass="37117">MHKIHKYGGYFIRPKPFRMIPGSKPGQQGLDWLFIKRTAGEFVHLTLPDACNRLVCSRWLILLLVLLPVLLLSACASRSPLDEPRPAGHQAFFQTDGRSSFADIARRHGIGEAELRRYNPRTQQNPPATGQRLRIPERNSDVLANGPYYYRIQSGDTLSVLAQHFHISLISLIQANPGIDPDRLRIGQRVVIPVNGRDTLNYRWPVDNPQVRINFSWQRWGMHQGLALETRARQEVFPIAPGRVVFAGEMRGFGRVVIIEHGQGRQSVYAYCHALFVDQGSRLSGRHPVCAAGSQRQIEKPGIYFELRENGQPVPPENYLPALPWARG</sequence>
<proteinExistence type="predicted"/>
<evidence type="ECO:0000259" key="2">
    <source>
        <dbReference type="PROSITE" id="PS51782"/>
    </source>
</evidence>
<keyword evidence="4" id="KW-1185">Reference proteome</keyword>
<dbReference type="Gene3D" id="2.70.70.10">
    <property type="entry name" value="Glucose Permease (Domain IIA)"/>
    <property type="match status" value="1"/>
</dbReference>
<evidence type="ECO:0000313" key="3">
    <source>
        <dbReference type="EMBL" id="SFX10923.1"/>
    </source>
</evidence>
<dbReference type="InterPro" id="IPR036779">
    <property type="entry name" value="LysM_dom_sf"/>
</dbReference>
<dbReference type="CDD" id="cd00118">
    <property type="entry name" value="LysM"/>
    <property type="match status" value="2"/>
</dbReference>
<dbReference type="OrthoDB" id="9795421at2"/>
<dbReference type="InterPro" id="IPR018392">
    <property type="entry name" value="LysM"/>
</dbReference>
<accession>A0A1K1UES8</accession>
<dbReference type="CDD" id="cd12797">
    <property type="entry name" value="M23_peptidase"/>
    <property type="match status" value="1"/>
</dbReference>
<dbReference type="SUPFAM" id="SSF54106">
    <property type="entry name" value="LysM domain"/>
    <property type="match status" value="1"/>
</dbReference>
<dbReference type="InterPro" id="IPR050570">
    <property type="entry name" value="Cell_wall_metabolism_enzyme"/>
</dbReference>
<dbReference type="PANTHER" id="PTHR21666">
    <property type="entry name" value="PEPTIDASE-RELATED"/>
    <property type="match status" value="1"/>
</dbReference>